<organism evidence="3 4">
    <name type="scientific">Uliginosibacterium silvisoli</name>
    <dbReference type="NCBI Taxonomy" id="3114758"/>
    <lineage>
        <taxon>Bacteria</taxon>
        <taxon>Pseudomonadati</taxon>
        <taxon>Pseudomonadota</taxon>
        <taxon>Betaproteobacteria</taxon>
        <taxon>Rhodocyclales</taxon>
        <taxon>Zoogloeaceae</taxon>
        <taxon>Uliginosibacterium</taxon>
    </lineage>
</organism>
<accession>A0ABU6K746</accession>
<proteinExistence type="predicted"/>
<reference evidence="3 4" key="1">
    <citation type="submission" date="2024-01" db="EMBL/GenBank/DDBJ databases">
        <title>Uliginosibacterium soil sp. nov.</title>
        <authorList>
            <person name="Lv Y."/>
        </authorList>
    </citation>
    <scope>NUCLEOTIDE SEQUENCE [LARGE SCALE GENOMIC DNA]</scope>
    <source>
        <strain evidence="3 4">H3</strain>
    </source>
</reference>
<evidence type="ECO:0000256" key="1">
    <source>
        <dbReference type="SAM" id="SignalP"/>
    </source>
</evidence>
<dbReference type="CDD" id="cd08545">
    <property type="entry name" value="YcnI_like"/>
    <property type="match status" value="1"/>
</dbReference>
<keyword evidence="4" id="KW-1185">Reference proteome</keyword>
<dbReference type="EMBL" id="JAYXHS010000002">
    <property type="protein sequence ID" value="MEC5386863.1"/>
    <property type="molecule type" value="Genomic_DNA"/>
</dbReference>
<feature type="domain" description="YncI copper-binding" evidence="2">
    <location>
        <begin position="22"/>
        <end position="163"/>
    </location>
</feature>
<dbReference type="Gene3D" id="2.60.40.2230">
    <property type="entry name" value="Uncharacterised protein YcnI-like PF07987, DUF1775"/>
    <property type="match status" value="1"/>
</dbReference>
<evidence type="ECO:0000313" key="4">
    <source>
        <dbReference type="Proteomes" id="UP001331561"/>
    </source>
</evidence>
<dbReference type="Proteomes" id="UP001331561">
    <property type="component" value="Unassembled WGS sequence"/>
</dbReference>
<protein>
    <submittedName>
        <fullName evidence="3">YcnI family protein</fullName>
    </submittedName>
</protein>
<evidence type="ECO:0000313" key="3">
    <source>
        <dbReference type="EMBL" id="MEC5386863.1"/>
    </source>
</evidence>
<feature type="chain" id="PRO_5046866515" evidence="1">
    <location>
        <begin position="22"/>
        <end position="176"/>
    </location>
</feature>
<dbReference type="RefSeq" id="WP_327599820.1">
    <property type="nucleotide sequence ID" value="NZ_JAYXHS010000002.1"/>
</dbReference>
<comment type="caution">
    <text evidence="3">The sequence shown here is derived from an EMBL/GenBank/DDBJ whole genome shotgun (WGS) entry which is preliminary data.</text>
</comment>
<name>A0ABU6K746_9RHOO</name>
<feature type="signal peptide" evidence="1">
    <location>
        <begin position="1"/>
        <end position="21"/>
    </location>
</feature>
<dbReference type="InterPro" id="IPR038507">
    <property type="entry name" value="YcnI-like_sf"/>
</dbReference>
<keyword evidence="1" id="KW-0732">Signal</keyword>
<dbReference type="InterPro" id="IPR012533">
    <property type="entry name" value="YcnI-copper_dom"/>
</dbReference>
<evidence type="ECO:0000259" key="2">
    <source>
        <dbReference type="Pfam" id="PF07987"/>
    </source>
</evidence>
<gene>
    <name evidence="3" type="ORF">VVD49_14105</name>
</gene>
<dbReference type="Pfam" id="PF07987">
    <property type="entry name" value="DUF1775"/>
    <property type="match status" value="1"/>
</dbReference>
<sequence length="176" mass="19176">MLKKFATALLCTAACLSNAQAHITLEQKSAVSGTSYKSIFRVGHGCDGSPTTNITVFLPEGFVGAKPMPKAGWKLDIKTEKLDKPYLSHGKPVSERAAQFSWSGGRLLDAEYDEFVIAVTVPESAGKRWIRVLQQCEKGQNDWAEIPVEGQEKPRFPAALLDIVPAAPVAGHEHHH</sequence>